<gene>
    <name evidence="7" type="ORF">CXY01_07740</name>
</gene>
<dbReference type="InterPro" id="IPR051923">
    <property type="entry name" value="Glycosyl_Hydrolase_39"/>
</dbReference>
<dbReference type="InterPro" id="IPR017853">
    <property type="entry name" value="GH"/>
</dbReference>
<proteinExistence type="inferred from homology"/>
<evidence type="ECO:0000259" key="6">
    <source>
        <dbReference type="Pfam" id="PF01229"/>
    </source>
</evidence>
<evidence type="ECO:0000256" key="1">
    <source>
        <dbReference type="ARBA" id="ARBA00008875"/>
    </source>
</evidence>
<evidence type="ECO:0000256" key="2">
    <source>
        <dbReference type="ARBA" id="ARBA00022801"/>
    </source>
</evidence>
<dbReference type="AlphaFoldDB" id="A0A510V010"/>
<comment type="caution">
    <text evidence="7">The sequence shown here is derived from an EMBL/GenBank/DDBJ whole genome shotgun (WGS) entry which is preliminary data.</text>
</comment>
<reference evidence="7 8" key="1">
    <citation type="submission" date="2019-07" db="EMBL/GenBank/DDBJ databases">
        <title>Whole genome shotgun sequence of Cellulomonas xylanilytica NBRC 101102.</title>
        <authorList>
            <person name="Hosoyama A."/>
            <person name="Uohara A."/>
            <person name="Ohji S."/>
            <person name="Ichikawa N."/>
        </authorList>
    </citation>
    <scope>NUCLEOTIDE SEQUENCE [LARGE SCALE GENOMIC DNA]</scope>
    <source>
        <strain evidence="7 8">NBRC 101102</strain>
    </source>
</reference>
<dbReference type="SUPFAM" id="SSF51011">
    <property type="entry name" value="Glycosyl hydrolase domain"/>
    <property type="match status" value="1"/>
</dbReference>
<dbReference type="PROSITE" id="PS01027">
    <property type="entry name" value="GLYCOSYL_HYDROL_F39"/>
    <property type="match status" value="1"/>
</dbReference>
<dbReference type="SUPFAM" id="SSF51445">
    <property type="entry name" value="(Trans)glycosidases"/>
    <property type="match status" value="1"/>
</dbReference>
<evidence type="ECO:0000256" key="3">
    <source>
        <dbReference type="ARBA" id="ARBA00023295"/>
    </source>
</evidence>
<evidence type="ECO:0000313" key="7">
    <source>
        <dbReference type="EMBL" id="GEK20254.1"/>
    </source>
</evidence>
<organism evidence="7 8">
    <name type="scientific">Cellulomonas xylanilytica</name>
    <dbReference type="NCBI Taxonomy" id="233583"/>
    <lineage>
        <taxon>Bacteria</taxon>
        <taxon>Bacillati</taxon>
        <taxon>Actinomycetota</taxon>
        <taxon>Actinomycetes</taxon>
        <taxon>Micrococcales</taxon>
        <taxon>Cellulomonadaceae</taxon>
        <taxon>Cellulomonas</taxon>
    </lineage>
</organism>
<accession>A0A510V010</accession>
<dbReference type="GO" id="GO:0004553">
    <property type="term" value="F:hydrolase activity, hydrolyzing O-glycosyl compounds"/>
    <property type="evidence" value="ECO:0007669"/>
    <property type="project" value="InterPro"/>
</dbReference>
<keyword evidence="8" id="KW-1185">Reference proteome</keyword>
<feature type="active site" description="Proton donor" evidence="4">
    <location>
        <position position="289"/>
    </location>
</feature>
<dbReference type="Gene3D" id="3.20.20.80">
    <property type="entry name" value="Glycosidases"/>
    <property type="match status" value="1"/>
</dbReference>
<evidence type="ECO:0000256" key="4">
    <source>
        <dbReference type="PIRSR" id="PIRSR600514-1"/>
    </source>
</evidence>
<feature type="compositionally biased region" description="Basic and acidic residues" evidence="5">
    <location>
        <begin position="1"/>
        <end position="17"/>
    </location>
</feature>
<name>A0A510V010_9CELL</name>
<dbReference type="GO" id="GO:0005975">
    <property type="term" value="P:carbohydrate metabolic process"/>
    <property type="evidence" value="ECO:0007669"/>
    <property type="project" value="InterPro"/>
</dbReference>
<dbReference type="Gene3D" id="2.60.40.10">
    <property type="entry name" value="Immunoglobulins"/>
    <property type="match status" value="1"/>
</dbReference>
<dbReference type="EMBL" id="BJUB01000002">
    <property type="protein sequence ID" value="GEK20254.1"/>
    <property type="molecule type" value="Genomic_DNA"/>
</dbReference>
<evidence type="ECO:0000256" key="5">
    <source>
        <dbReference type="SAM" id="MobiDB-lite"/>
    </source>
</evidence>
<feature type="domain" description="Glycosyl hydrolases family 39 N-terminal catalytic" evidence="6">
    <location>
        <begin position="124"/>
        <end position="567"/>
    </location>
</feature>
<keyword evidence="3" id="KW-0326">Glycosidase</keyword>
<evidence type="ECO:0000313" key="8">
    <source>
        <dbReference type="Proteomes" id="UP000321118"/>
    </source>
</evidence>
<dbReference type="PRINTS" id="PR00745">
    <property type="entry name" value="GLHYDRLASE39"/>
</dbReference>
<dbReference type="InterPro" id="IPR049166">
    <property type="entry name" value="GH39_cat"/>
</dbReference>
<dbReference type="InterPro" id="IPR013783">
    <property type="entry name" value="Ig-like_fold"/>
</dbReference>
<protein>
    <recommendedName>
        <fullName evidence="6">Glycosyl hydrolases family 39 N-terminal catalytic domain-containing protein</fullName>
    </recommendedName>
</protein>
<dbReference type="RefSeq" id="WP_222594480.1">
    <property type="nucleotide sequence ID" value="NZ_BJUB01000002.1"/>
</dbReference>
<dbReference type="InterPro" id="IPR000514">
    <property type="entry name" value="Glyco_hydro_39"/>
</dbReference>
<keyword evidence="2" id="KW-0378">Hydrolase</keyword>
<comment type="similarity">
    <text evidence="1">Belongs to the glycosyl hydrolase 39 family.</text>
</comment>
<sequence>MTEARTDWENRIGRRSDTTAAGQVPVLAPPAGLYAAPGVGQVTLHWDPVDGAVGYQVLRDGSPLDHQGGDVLAVPHGPYADTTGEPGVPYRYAVATVTDVDVSGPGGDEVVAASLPSGDASVEVLVDLATVVRELPRPWRPMIGSEHLSLLLSDETVGGQSIAADLTSALRAAHDELGVATVRAHAILCDDLGVYREVDGEPVHDFTGVDATYDALLALGLRPVVELSYMPRDLASDPDVTVFDYGAIVSPPADWDRWAALVTDLVQHLVDRYGLEEVRDRWSFEVWNEPNLEVFWSGTRDEFWRLYDVTVNAVRAVDDRLVVGGPSTAAAGWVDGLLEHVASSGAPVDFVSTHTYGNAPLDLRTTLARHGREDAQIWWTEWGVSPTHFGNANDGVFSAAFLVRGMRSAAGRIDALSYWVVSDQFEELGRPPRLLHGGFGLRTVGELRKPRWWALWLLEQLGRDEVAATVTGDGADSLVEVWASREEDRIALALWNGTLDQSKVDGSDALARTAHVGLDGLPDGEWTVRESRVDADHSNIAAVWSSMSDGADWPTDEQWERLRAADRLAVTERPLVGTALDVRLPNPSMVLIELVRAG</sequence>
<dbReference type="Proteomes" id="UP000321118">
    <property type="component" value="Unassembled WGS sequence"/>
</dbReference>
<dbReference type="PANTHER" id="PTHR12631:SF10">
    <property type="entry name" value="BETA-XYLOSIDASE-LIKE PROTEIN-RELATED"/>
    <property type="match status" value="1"/>
</dbReference>
<dbReference type="PANTHER" id="PTHR12631">
    <property type="entry name" value="ALPHA-L-IDURONIDASE"/>
    <property type="match status" value="1"/>
</dbReference>
<dbReference type="Pfam" id="PF01229">
    <property type="entry name" value="Glyco_hydro_39"/>
    <property type="match status" value="1"/>
</dbReference>
<dbReference type="InterPro" id="IPR049165">
    <property type="entry name" value="GH39_as"/>
</dbReference>
<dbReference type="Gene3D" id="2.60.40.1500">
    <property type="entry name" value="Glycosyl hydrolase domain, family 39"/>
    <property type="match status" value="1"/>
</dbReference>
<feature type="region of interest" description="Disordered" evidence="5">
    <location>
        <begin position="1"/>
        <end position="22"/>
    </location>
</feature>